<organism evidence="1 2">
    <name type="scientific">Poseidonibacter ostreae</name>
    <dbReference type="NCBI Taxonomy" id="2654171"/>
    <lineage>
        <taxon>Bacteria</taxon>
        <taxon>Pseudomonadati</taxon>
        <taxon>Campylobacterota</taxon>
        <taxon>Epsilonproteobacteria</taxon>
        <taxon>Campylobacterales</taxon>
        <taxon>Arcobacteraceae</taxon>
        <taxon>Poseidonibacter</taxon>
    </lineage>
</organism>
<evidence type="ECO:0000313" key="2">
    <source>
        <dbReference type="Proteomes" id="UP000472839"/>
    </source>
</evidence>
<dbReference type="EMBL" id="WFKK01000001">
    <property type="protein sequence ID" value="KAB7891265.1"/>
    <property type="molecule type" value="Genomic_DNA"/>
</dbReference>
<comment type="caution">
    <text evidence="1">The sequence shown here is derived from an EMBL/GenBank/DDBJ whole genome shotgun (WGS) entry which is preliminary data.</text>
</comment>
<protein>
    <submittedName>
        <fullName evidence="1">Uncharacterized protein</fullName>
    </submittedName>
</protein>
<reference evidence="1 2" key="1">
    <citation type="submission" date="2019-10" db="EMBL/GenBank/DDBJ databases">
        <title>Poseidonibacter ostreae sp. nov., isolated from the gut of the Ostrea denselamellosa.</title>
        <authorList>
            <person name="Choi A."/>
        </authorList>
    </citation>
    <scope>NUCLEOTIDE SEQUENCE [LARGE SCALE GENOMIC DNA]</scope>
    <source>
        <strain evidence="1 2">SJOD-M-33</strain>
    </source>
</reference>
<gene>
    <name evidence="1" type="ORF">GBG19_00080</name>
</gene>
<name>A0A6L4WWP8_9BACT</name>
<dbReference type="AlphaFoldDB" id="A0A6L4WWP8"/>
<sequence length="443" mass="52048">MSVKIEIIDSLSRVGYIYINSKRDIEDVGTQTLLEDNYRTSNIRTIRCGCNNFTDALFLANKKNKNGYFLSVYPNSPTHNKKCPFYENLENEVKEVAPDSSIFLDAKNDVLLEEERINRFRSLALDMINDSTRRRVNYMFDSNKMEEETLNIFCDYYYELVGNPSFTKKDSVHELCKDIEGFHFTYGIIDSEIDFKAVEKIENNELVNIPFKRIFLNKATNSFEVGEAKNYKITKKKLISSIDNLKKNSAYCTAPYFFNISMIFGEVSRINLTPIYLSKNNKIITFLKNSIEREYVKSLHEKKIRYFNPILNKSRVHVKHYPTFKYLPSLVEVDEDKSSKENLFFKIIEIVNSEKKEVYKETESILFNYFSKRREEENITSFFIVDNESTIWSGLEKIGLGKNKGKTWSELSMKSLLWYSQNLKDSSDRKKAFMEIQRRNSIN</sequence>
<evidence type="ECO:0000313" key="1">
    <source>
        <dbReference type="EMBL" id="KAB7891265.1"/>
    </source>
</evidence>
<proteinExistence type="predicted"/>
<dbReference type="RefSeq" id="WP_152279367.1">
    <property type="nucleotide sequence ID" value="NZ_WFKK01000001.1"/>
</dbReference>
<dbReference type="Proteomes" id="UP000472839">
    <property type="component" value="Unassembled WGS sequence"/>
</dbReference>
<accession>A0A6L4WWP8</accession>